<dbReference type="GO" id="GO:0016740">
    <property type="term" value="F:transferase activity"/>
    <property type="evidence" value="ECO:0007669"/>
    <property type="project" value="UniProtKB-KW"/>
</dbReference>
<evidence type="ECO:0000313" key="2">
    <source>
        <dbReference type="Proteomes" id="UP001620262"/>
    </source>
</evidence>
<keyword evidence="1" id="KW-0808">Transferase</keyword>
<reference evidence="1 2" key="1">
    <citation type="submission" date="2024-11" db="EMBL/GenBank/DDBJ databases">
        <title>The Natural Products Discovery Center: Release of the First 8490 Sequenced Strains for Exploring Actinobacteria Biosynthetic Diversity.</title>
        <authorList>
            <person name="Kalkreuter E."/>
            <person name="Kautsar S.A."/>
            <person name="Yang D."/>
            <person name="Bader C.D."/>
            <person name="Teijaro C.N."/>
            <person name="Fluegel L."/>
            <person name="Davis C.M."/>
            <person name="Simpson J.R."/>
            <person name="Lauterbach L."/>
            <person name="Steele A.D."/>
            <person name="Gui C."/>
            <person name="Meng S."/>
            <person name="Li G."/>
            <person name="Viehrig K."/>
            <person name="Ye F."/>
            <person name="Su P."/>
            <person name="Kiefer A.F."/>
            <person name="Nichols A."/>
            <person name="Cepeda A.J."/>
            <person name="Yan W."/>
            <person name="Fan B."/>
            <person name="Jiang Y."/>
            <person name="Adhikari A."/>
            <person name="Zheng C.-J."/>
            <person name="Schuster L."/>
            <person name="Cowan T.M."/>
            <person name="Smanski M.J."/>
            <person name="Chevrette M.G."/>
            <person name="De Carvalho L.P.S."/>
            <person name="Shen B."/>
        </authorList>
    </citation>
    <scope>NUCLEOTIDE SEQUENCE [LARGE SCALE GENOMIC DNA]</scope>
    <source>
        <strain evidence="1 2">NPDC078403</strain>
    </source>
</reference>
<gene>
    <name evidence="1" type="ORF">ACI2JU_02170</name>
</gene>
<dbReference type="Gene3D" id="3.10.450.620">
    <property type="entry name" value="JHP933, nucleotidyltransferase-like core domain"/>
    <property type="match status" value="1"/>
</dbReference>
<dbReference type="RefSeq" id="WP_182758736.1">
    <property type="nucleotide sequence ID" value="NZ_JBJDOT010000002.1"/>
</dbReference>
<proteinExistence type="predicted"/>
<accession>A0ABW8KUV0</accession>
<dbReference type="Proteomes" id="UP001620262">
    <property type="component" value="Unassembled WGS sequence"/>
</dbReference>
<evidence type="ECO:0000313" key="1">
    <source>
        <dbReference type="EMBL" id="MFK3862675.1"/>
    </source>
</evidence>
<organism evidence="1 2">
    <name type="scientific">Pseudoalteromonas rhizosphaerae</name>
    <dbReference type="NCBI Taxonomy" id="2518973"/>
    <lineage>
        <taxon>Bacteria</taxon>
        <taxon>Pseudomonadati</taxon>
        <taxon>Pseudomonadota</taxon>
        <taxon>Gammaproteobacteria</taxon>
        <taxon>Alteromonadales</taxon>
        <taxon>Pseudoalteromonadaceae</taxon>
        <taxon>Pseudoalteromonas</taxon>
    </lineage>
</organism>
<keyword evidence="2" id="KW-1185">Reference proteome</keyword>
<comment type="caution">
    <text evidence="1">The sequence shown here is derived from an EMBL/GenBank/DDBJ whole genome shotgun (WGS) entry which is preliminary data.</text>
</comment>
<dbReference type="InterPro" id="IPR014942">
    <property type="entry name" value="AbiEii"/>
</dbReference>
<dbReference type="Pfam" id="PF08843">
    <property type="entry name" value="AbiEii"/>
    <property type="match status" value="1"/>
</dbReference>
<protein>
    <submittedName>
        <fullName evidence="1">Nucleotidyl transferase AbiEii/AbiGii toxin family protein</fullName>
    </submittedName>
</protein>
<name>A0ABW8KUV0_9GAMM</name>
<dbReference type="EMBL" id="JBJDOT010000002">
    <property type="protein sequence ID" value="MFK3862675.1"/>
    <property type="molecule type" value="Genomic_DNA"/>
</dbReference>
<sequence length="343" mass="39104">MSKYLELSASEKREALLAAEEQHESKLPAYIIEKDYWVTQTLNILYTKIAPTFSEKCDKPFLFKGGTSLSKGYSLINRMSEDIDLSFSLNLLGCQPIDLVKFTSRKARQAEAIVIDKKAEELIKQHLINQLTEHLQALDPEVKIEIESDAPLNIAIYYPKALNEDEYGSAAQQRVLLETGGRSDNHPDKFVEISHMLGEAIPELLDDGFDVLTLSPERTILEKMFAIHTNHVKESLADKHARHLYDIIEIDSNYPDWCTNKDLFEVVVNFCNIYYKWHADSCSTALKGPLMLTPQNSDMTDKYKKDWESMADMFPKAELPYSFDDLIDSVKSIEVKANGSFYA</sequence>